<evidence type="ECO:0000256" key="1">
    <source>
        <dbReference type="ARBA" id="ARBA00001698"/>
    </source>
</evidence>
<dbReference type="STRING" id="80878.RP29_06535"/>
<organism evidence="20 21">
    <name type="scientific">Acidovorax temperans</name>
    <dbReference type="NCBI Taxonomy" id="80878"/>
    <lineage>
        <taxon>Bacteria</taxon>
        <taxon>Pseudomonadati</taxon>
        <taxon>Pseudomonadota</taxon>
        <taxon>Betaproteobacteria</taxon>
        <taxon>Burkholderiales</taxon>
        <taxon>Comamonadaceae</taxon>
        <taxon>Acidovorax</taxon>
    </lineage>
</organism>
<name>A0A0D7KBP5_9BURK</name>
<evidence type="ECO:0000256" key="14">
    <source>
        <dbReference type="ARBA" id="ARBA00023098"/>
    </source>
</evidence>
<evidence type="ECO:0000256" key="19">
    <source>
        <dbReference type="SAM" id="Phobius"/>
    </source>
</evidence>
<protein>
    <recommendedName>
        <fullName evidence="7 18">Phosphatidate cytidylyltransferase</fullName>
        <ecNumber evidence="6 18">2.7.7.41</ecNumber>
    </recommendedName>
</protein>
<dbReference type="GO" id="GO:0016024">
    <property type="term" value="P:CDP-diacylglycerol biosynthetic process"/>
    <property type="evidence" value="ECO:0007669"/>
    <property type="project" value="UniProtKB-UniPathway"/>
</dbReference>
<reference evidence="20 21" key="1">
    <citation type="submission" date="2014-12" db="EMBL/GenBank/DDBJ databases">
        <title>Isolation of bacteria from lake water.</title>
        <authorList>
            <person name="Sheng K.-Y."/>
            <person name="Chin P.-S."/>
            <person name="Chan K.-G."/>
            <person name="Tan G.S."/>
        </authorList>
    </citation>
    <scope>NUCLEOTIDE SEQUENCE [LARGE SCALE GENOMIC DNA]</scope>
    <source>
        <strain evidence="20 21">KY4</strain>
    </source>
</reference>
<evidence type="ECO:0000256" key="3">
    <source>
        <dbReference type="ARBA" id="ARBA00005119"/>
    </source>
</evidence>
<evidence type="ECO:0000256" key="10">
    <source>
        <dbReference type="ARBA" id="ARBA00022679"/>
    </source>
</evidence>
<keyword evidence="10 18" id="KW-0808">Transferase</keyword>
<evidence type="ECO:0000256" key="7">
    <source>
        <dbReference type="ARBA" id="ARBA00019373"/>
    </source>
</evidence>
<evidence type="ECO:0000256" key="15">
    <source>
        <dbReference type="ARBA" id="ARBA00023136"/>
    </source>
</evidence>
<comment type="pathway">
    <text evidence="4">Lipid metabolism.</text>
</comment>
<keyword evidence="11 18" id="KW-0812">Transmembrane</keyword>
<evidence type="ECO:0000256" key="6">
    <source>
        <dbReference type="ARBA" id="ARBA00012487"/>
    </source>
</evidence>
<feature type="transmembrane region" description="Helical" evidence="19">
    <location>
        <begin position="78"/>
        <end position="97"/>
    </location>
</feature>
<keyword evidence="16" id="KW-0594">Phospholipid biosynthesis</keyword>
<dbReference type="EMBL" id="JXYQ01000017">
    <property type="protein sequence ID" value="KJA11367.1"/>
    <property type="molecule type" value="Genomic_DNA"/>
</dbReference>
<keyword evidence="9" id="KW-0444">Lipid biosynthesis</keyword>
<evidence type="ECO:0000313" key="21">
    <source>
        <dbReference type="Proteomes" id="UP000032566"/>
    </source>
</evidence>
<evidence type="ECO:0000256" key="8">
    <source>
        <dbReference type="ARBA" id="ARBA00022475"/>
    </source>
</evidence>
<dbReference type="OrthoDB" id="9799199at2"/>
<dbReference type="GO" id="GO:0004605">
    <property type="term" value="F:phosphatidate cytidylyltransferase activity"/>
    <property type="evidence" value="ECO:0007669"/>
    <property type="project" value="UniProtKB-EC"/>
</dbReference>
<dbReference type="Pfam" id="PF01148">
    <property type="entry name" value="CTP_transf_1"/>
    <property type="match status" value="1"/>
</dbReference>
<comment type="pathway">
    <text evidence="3 18">Phospholipid metabolism; CDP-diacylglycerol biosynthesis; CDP-diacylglycerol from sn-glycerol 3-phosphate: step 3/3.</text>
</comment>
<dbReference type="PATRIC" id="fig|80878.5.peg.622"/>
<comment type="catalytic activity">
    <reaction evidence="1 18">
        <text>a 1,2-diacyl-sn-glycero-3-phosphate + CTP + H(+) = a CDP-1,2-diacyl-sn-glycerol + diphosphate</text>
        <dbReference type="Rhea" id="RHEA:16229"/>
        <dbReference type="ChEBI" id="CHEBI:15378"/>
        <dbReference type="ChEBI" id="CHEBI:33019"/>
        <dbReference type="ChEBI" id="CHEBI:37563"/>
        <dbReference type="ChEBI" id="CHEBI:58332"/>
        <dbReference type="ChEBI" id="CHEBI:58608"/>
        <dbReference type="EC" id="2.7.7.41"/>
    </reaction>
</comment>
<keyword evidence="12 18" id="KW-0548">Nucleotidyltransferase</keyword>
<feature type="transmembrane region" description="Helical" evidence="19">
    <location>
        <begin position="133"/>
        <end position="156"/>
    </location>
</feature>
<evidence type="ECO:0000256" key="9">
    <source>
        <dbReference type="ARBA" id="ARBA00022516"/>
    </source>
</evidence>
<feature type="transmembrane region" description="Helical" evidence="19">
    <location>
        <begin position="218"/>
        <end position="238"/>
    </location>
</feature>
<dbReference type="PANTHER" id="PTHR46382">
    <property type="entry name" value="PHOSPHATIDATE CYTIDYLYLTRANSFERASE"/>
    <property type="match status" value="1"/>
</dbReference>
<evidence type="ECO:0000256" key="4">
    <source>
        <dbReference type="ARBA" id="ARBA00005189"/>
    </source>
</evidence>
<feature type="transmembrane region" description="Helical" evidence="19">
    <location>
        <begin position="51"/>
        <end position="72"/>
    </location>
</feature>
<sequence>MLLQRVITALVLLAILLPALFYPSVTPFALVVLVFMAAGAWEWGRLNGCGNAAALGLSAVCLALCAGSWWAGWLDRPLLLLWTLGGGLWVACAAWLLRAGVPGWPLIPAPVRIVLGVLALWLAWLAVVQARILGINFLLSVLTLVWVADIFAYFAGRAFGLRFTRNKLAPSISPGKSWEGVWGGLAGVLCLAVVWVAADRYFQADVASFYTRLYSAGWWFLAIAVVFMVAMSVAGDLVESLIKRSAGVKDSSGLLPGHGGVLDRVDALLPTLPLALMLTRLISV</sequence>
<keyword evidence="17" id="KW-1208">Phospholipid metabolism</keyword>
<accession>A0A0D7KBP5</accession>
<feature type="transmembrane region" description="Helical" evidence="19">
    <location>
        <begin position="109"/>
        <end position="127"/>
    </location>
</feature>
<comment type="caution">
    <text evidence="20">The sequence shown here is derived from an EMBL/GenBank/DDBJ whole genome shotgun (WGS) entry which is preliminary data.</text>
</comment>
<gene>
    <name evidence="20" type="ORF">RP29_06535</name>
</gene>
<evidence type="ECO:0000256" key="12">
    <source>
        <dbReference type="ARBA" id="ARBA00022695"/>
    </source>
</evidence>
<evidence type="ECO:0000256" key="5">
    <source>
        <dbReference type="ARBA" id="ARBA00010185"/>
    </source>
</evidence>
<dbReference type="RefSeq" id="WP_044396873.1">
    <property type="nucleotide sequence ID" value="NZ_JXYQ01000017.1"/>
</dbReference>
<keyword evidence="15 19" id="KW-0472">Membrane</keyword>
<proteinExistence type="inferred from homology"/>
<evidence type="ECO:0000256" key="2">
    <source>
        <dbReference type="ARBA" id="ARBA00004651"/>
    </source>
</evidence>
<dbReference type="Proteomes" id="UP000032566">
    <property type="component" value="Unassembled WGS sequence"/>
</dbReference>
<comment type="subcellular location">
    <subcellularLocation>
        <location evidence="2">Cell membrane</location>
        <topology evidence="2">Multi-pass membrane protein</topology>
    </subcellularLocation>
</comment>
<dbReference type="PANTHER" id="PTHR46382:SF1">
    <property type="entry name" value="PHOSPHATIDATE CYTIDYLYLTRANSFERASE"/>
    <property type="match status" value="1"/>
</dbReference>
<feature type="transmembrane region" description="Helical" evidence="19">
    <location>
        <begin position="6"/>
        <end position="39"/>
    </location>
</feature>
<dbReference type="AlphaFoldDB" id="A0A0D7KBP5"/>
<evidence type="ECO:0000313" key="20">
    <source>
        <dbReference type="EMBL" id="KJA11367.1"/>
    </source>
</evidence>
<evidence type="ECO:0000256" key="16">
    <source>
        <dbReference type="ARBA" id="ARBA00023209"/>
    </source>
</evidence>
<keyword evidence="8" id="KW-1003">Cell membrane</keyword>
<keyword evidence="13 19" id="KW-1133">Transmembrane helix</keyword>
<keyword evidence="14" id="KW-0443">Lipid metabolism</keyword>
<keyword evidence="21" id="KW-1185">Reference proteome</keyword>
<evidence type="ECO:0000256" key="11">
    <source>
        <dbReference type="ARBA" id="ARBA00022692"/>
    </source>
</evidence>
<evidence type="ECO:0000256" key="18">
    <source>
        <dbReference type="RuleBase" id="RU003938"/>
    </source>
</evidence>
<evidence type="ECO:0000256" key="13">
    <source>
        <dbReference type="ARBA" id="ARBA00022989"/>
    </source>
</evidence>
<dbReference type="UniPathway" id="UPA00557">
    <property type="reaction ID" value="UER00614"/>
</dbReference>
<dbReference type="InterPro" id="IPR000374">
    <property type="entry name" value="PC_trans"/>
</dbReference>
<dbReference type="EC" id="2.7.7.41" evidence="6 18"/>
<evidence type="ECO:0000256" key="17">
    <source>
        <dbReference type="ARBA" id="ARBA00023264"/>
    </source>
</evidence>
<dbReference type="GO" id="GO:0005886">
    <property type="term" value="C:plasma membrane"/>
    <property type="evidence" value="ECO:0007669"/>
    <property type="project" value="UniProtKB-SubCell"/>
</dbReference>
<dbReference type="PROSITE" id="PS01315">
    <property type="entry name" value="CDS"/>
    <property type="match status" value="1"/>
</dbReference>
<comment type="similarity">
    <text evidence="5 18">Belongs to the CDS family.</text>
</comment>
<feature type="transmembrane region" description="Helical" evidence="19">
    <location>
        <begin position="177"/>
        <end position="198"/>
    </location>
</feature>